<dbReference type="Pfam" id="PF06560">
    <property type="entry name" value="GPI"/>
    <property type="match status" value="1"/>
</dbReference>
<evidence type="ECO:0000256" key="1">
    <source>
        <dbReference type="ARBA" id="ARBA00004926"/>
    </source>
</evidence>
<gene>
    <name evidence="8" type="ORF">FPZ45_03885</name>
</gene>
<comment type="similarity">
    <text evidence="2">Belongs to the archaeal-type GPI family.</text>
</comment>
<dbReference type="EMBL" id="VNJJ01000002">
    <property type="protein sequence ID" value="TVY03039.1"/>
    <property type="molecule type" value="Genomic_DNA"/>
</dbReference>
<organism evidence="8 9">
    <name type="scientific">Cohnella terricola</name>
    <dbReference type="NCBI Taxonomy" id="1289167"/>
    <lineage>
        <taxon>Bacteria</taxon>
        <taxon>Bacillati</taxon>
        <taxon>Bacillota</taxon>
        <taxon>Bacilli</taxon>
        <taxon>Bacillales</taxon>
        <taxon>Paenibacillaceae</taxon>
        <taxon>Cohnella</taxon>
    </lineage>
</organism>
<dbReference type="EC" id="5.3.1.9" evidence="3"/>
<name>A0A559JT30_9BACL</name>
<sequence length="184" mass="20209">MIISSGAFVSDNGRLRGENVAGSVRRLKDLPGLFMDDTAYRSMDPEQIVYEVQLHNSCGSAEGGLLFGTSTVTPGKVGREYFMTKGHFHEIRNRAEYYWGISGKGVLVTMDERRQASTVRIEPGSLHYIPGHAAHRIVNIGDCPLVVGACWLADAGYDYDLLAKEGFSVRIVEENGAPAIWSNK</sequence>
<keyword evidence="9" id="KW-1185">Reference proteome</keyword>
<dbReference type="RefSeq" id="WP_144698639.1">
    <property type="nucleotide sequence ID" value="NZ_VNJJ01000002.1"/>
</dbReference>
<keyword evidence="5" id="KW-0324">Glycolysis</keyword>
<dbReference type="CDD" id="cd02218">
    <property type="entry name" value="cupin_PGI"/>
    <property type="match status" value="1"/>
</dbReference>
<dbReference type="AlphaFoldDB" id="A0A559JT30"/>
<dbReference type="OrthoDB" id="5592106at2"/>
<evidence type="ECO:0000256" key="5">
    <source>
        <dbReference type="ARBA" id="ARBA00023152"/>
    </source>
</evidence>
<comment type="caution">
    <text evidence="8">The sequence shown here is derived from an EMBL/GenBank/DDBJ whole genome shotgun (WGS) entry which is preliminary data.</text>
</comment>
<evidence type="ECO:0000256" key="4">
    <source>
        <dbReference type="ARBA" id="ARBA00022432"/>
    </source>
</evidence>
<evidence type="ECO:0000313" key="9">
    <source>
        <dbReference type="Proteomes" id="UP000316330"/>
    </source>
</evidence>
<dbReference type="InterPro" id="IPR011051">
    <property type="entry name" value="RmlC_Cupin_sf"/>
</dbReference>
<evidence type="ECO:0000256" key="6">
    <source>
        <dbReference type="ARBA" id="ARBA00029321"/>
    </source>
</evidence>
<dbReference type="InterPro" id="IPR014710">
    <property type="entry name" value="RmlC-like_jellyroll"/>
</dbReference>
<feature type="domain" description="Glucose-6-phosphate isomerase prokaryote" evidence="7">
    <location>
        <begin position="24"/>
        <end position="176"/>
    </location>
</feature>
<dbReference type="Gene3D" id="2.60.120.10">
    <property type="entry name" value="Jelly Rolls"/>
    <property type="match status" value="1"/>
</dbReference>
<comment type="catalytic activity">
    <reaction evidence="6">
        <text>alpha-D-glucose 6-phosphate = beta-D-fructose 6-phosphate</text>
        <dbReference type="Rhea" id="RHEA:11816"/>
        <dbReference type="ChEBI" id="CHEBI:57634"/>
        <dbReference type="ChEBI" id="CHEBI:58225"/>
        <dbReference type="EC" id="5.3.1.9"/>
    </reaction>
</comment>
<keyword evidence="4" id="KW-0312">Gluconeogenesis</keyword>
<evidence type="ECO:0000256" key="3">
    <source>
        <dbReference type="ARBA" id="ARBA00011952"/>
    </source>
</evidence>
<dbReference type="Proteomes" id="UP000316330">
    <property type="component" value="Unassembled WGS sequence"/>
</dbReference>
<dbReference type="GO" id="GO:0004347">
    <property type="term" value="F:glucose-6-phosphate isomerase activity"/>
    <property type="evidence" value="ECO:0007669"/>
    <property type="project" value="UniProtKB-EC"/>
</dbReference>
<proteinExistence type="inferred from homology"/>
<evidence type="ECO:0000313" key="8">
    <source>
        <dbReference type="EMBL" id="TVY03039.1"/>
    </source>
</evidence>
<dbReference type="UniPathway" id="UPA00109">
    <property type="reaction ID" value="UER00181"/>
</dbReference>
<dbReference type="GO" id="GO:0006096">
    <property type="term" value="P:glycolytic process"/>
    <property type="evidence" value="ECO:0007669"/>
    <property type="project" value="UniProtKB-UniPathway"/>
</dbReference>
<dbReference type="GO" id="GO:0006094">
    <property type="term" value="P:gluconeogenesis"/>
    <property type="evidence" value="ECO:0007669"/>
    <property type="project" value="UniProtKB-KW"/>
</dbReference>
<reference evidence="8 9" key="1">
    <citation type="submission" date="2019-07" db="EMBL/GenBank/DDBJ databases">
        <authorList>
            <person name="Kim J."/>
        </authorList>
    </citation>
    <scope>NUCLEOTIDE SEQUENCE [LARGE SCALE GENOMIC DNA]</scope>
    <source>
        <strain evidence="8 9">G13</strain>
    </source>
</reference>
<comment type="pathway">
    <text evidence="1">Carbohydrate degradation; glycolysis; D-glyceraldehyde 3-phosphate and glycerone phosphate from D-glucose: step 2/4.</text>
</comment>
<dbReference type="SUPFAM" id="SSF51182">
    <property type="entry name" value="RmlC-like cupins"/>
    <property type="match status" value="1"/>
</dbReference>
<evidence type="ECO:0000259" key="7">
    <source>
        <dbReference type="Pfam" id="PF06560"/>
    </source>
</evidence>
<protein>
    <recommendedName>
        <fullName evidence="3">glucose-6-phosphate isomerase</fullName>
        <ecNumber evidence="3">5.3.1.9</ecNumber>
    </recommendedName>
</protein>
<evidence type="ECO:0000256" key="2">
    <source>
        <dbReference type="ARBA" id="ARBA00006542"/>
    </source>
</evidence>
<accession>A0A559JT30</accession>
<dbReference type="GO" id="GO:0005737">
    <property type="term" value="C:cytoplasm"/>
    <property type="evidence" value="ECO:0007669"/>
    <property type="project" value="InterPro"/>
</dbReference>
<dbReference type="InterPro" id="IPR010551">
    <property type="entry name" value="G6P_isomerase_prok"/>
</dbReference>